<dbReference type="GO" id="GO:0005634">
    <property type="term" value="C:nucleus"/>
    <property type="evidence" value="ECO:0007669"/>
    <property type="project" value="UniProtKB-SubCell"/>
</dbReference>
<feature type="compositionally biased region" description="Pro residues" evidence="3">
    <location>
        <begin position="229"/>
        <end position="240"/>
    </location>
</feature>
<dbReference type="KEGG" id="dmo:Dmoj_GI22079"/>
<evidence type="ECO:0000256" key="1">
    <source>
        <dbReference type="ARBA" id="ARBA00004123"/>
    </source>
</evidence>
<feature type="domain" description="KANL2-like probable zinc-finger" evidence="4">
    <location>
        <begin position="490"/>
        <end position="550"/>
    </location>
</feature>
<dbReference type="EMBL" id="CH933806">
    <property type="protein sequence ID" value="EDW16710.2"/>
    <property type="molecule type" value="Genomic_DNA"/>
</dbReference>
<evidence type="ECO:0000256" key="2">
    <source>
        <dbReference type="ARBA" id="ARBA00023242"/>
    </source>
</evidence>
<keyword evidence="2" id="KW-0539">Nucleus</keyword>
<dbReference type="eggNOG" id="ENOG502QQC5">
    <property type="taxonomic scope" value="Eukaryota"/>
</dbReference>
<protein>
    <recommendedName>
        <fullName evidence="4">KANL2-like probable zinc-finger domain-containing protein</fullName>
    </recommendedName>
</protein>
<gene>
    <name evidence="5" type="primary">Dmoj\GI22079</name>
    <name evidence="5" type="ORF">Dmoj_GI22079</name>
</gene>
<proteinExistence type="predicted"/>
<dbReference type="PANTHER" id="PTHR16198">
    <property type="match status" value="1"/>
</dbReference>
<evidence type="ECO:0000313" key="5">
    <source>
        <dbReference type="EMBL" id="EDW16710.2"/>
    </source>
</evidence>
<dbReference type="AlphaFoldDB" id="B4KA35"/>
<accession>B4KA35</accession>
<dbReference type="SMR" id="B4KA35"/>
<comment type="subcellular location">
    <subcellularLocation>
        <location evidence="1">Nucleus</location>
    </subcellularLocation>
</comment>
<reference evidence="5 6" key="1">
    <citation type="journal article" date="2007" name="Nature">
        <title>Evolution of genes and genomes on the Drosophila phylogeny.</title>
        <authorList>
            <consortium name="Drosophila 12 Genomes Consortium"/>
            <person name="Clark A.G."/>
            <person name="Eisen M.B."/>
            <person name="Smith D.R."/>
            <person name="Bergman C.M."/>
            <person name="Oliver B."/>
            <person name="Markow T.A."/>
            <person name="Kaufman T.C."/>
            <person name="Kellis M."/>
            <person name="Gelbart W."/>
            <person name="Iyer V.N."/>
            <person name="Pollard D.A."/>
            <person name="Sackton T.B."/>
            <person name="Larracuente A.M."/>
            <person name="Singh N.D."/>
            <person name="Abad J.P."/>
            <person name="Abt D.N."/>
            <person name="Adryan B."/>
            <person name="Aguade M."/>
            <person name="Akashi H."/>
            <person name="Anderson W.W."/>
            <person name="Aquadro C.F."/>
            <person name="Ardell D.H."/>
            <person name="Arguello R."/>
            <person name="Artieri C.G."/>
            <person name="Barbash D.A."/>
            <person name="Barker D."/>
            <person name="Barsanti P."/>
            <person name="Batterham P."/>
            <person name="Batzoglou S."/>
            <person name="Begun D."/>
            <person name="Bhutkar A."/>
            <person name="Blanco E."/>
            <person name="Bosak S.A."/>
            <person name="Bradley R.K."/>
            <person name="Brand A.D."/>
            <person name="Brent M.R."/>
            <person name="Brooks A.N."/>
            <person name="Brown R.H."/>
            <person name="Butlin R.K."/>
            <person name="Caggese C."/>
            <person name="Calvi B.R."/>
            <person name="Bernardo de Carvalho A."/>
            <person name="Caspi A."/>
            <person name="Castrezana S."/>
            <person name="Celniker S.E."/>
            <person name="Chang J.L."/>
            <person name="Chapple C."/>
            <person name="Chatterji S."/>
            <person name="Chinwalla A."/>
            <person name="Civetta A."/>
            <person name="Clifton S.W."/>
            <person name="Comeron J.M."/>
            <person name="Costello J.C."/>
            <person name="Coyne J.A."/>
            <person name="Daub J."/>
            <person name="David R.G."/>
            <person name="Delcher A.L."/>
            <person name="Delehaunty K."/>
            <person name="Do C.B."/>
            <person name="Ebling H."/>
            <person name="Edwards K."/>
            <person name="Eickbush T."/>
            <person name="Evans J.D."/>
            <person name="Filipski A."/>
            <person name="Findeiss S."/>
            <person name="Freyhult E."/>
            <person name="Fulton L."/>
            <person name="Fulton R."/>
            <person name="Garcia A.C."/>
            <person name="Gardiner A."/>
            <person name="Garfield D.A."/>
            <person name="Garvin B.E."/>
            <person name="Gibson G."/>
            <person name="Gilbert D."/>
            <person name="Gnerre S."/>
            <person name="Godfrey J."/>
            <person name="Good R."/>
            <person name="Gotea V."/>
            <person name="Gravely B."/>
            <person name="Greenberg A.J."/>
            <person name="Griffiths-Jones S."/>
            <person name="Gross S."/>
            <person name="Guigo R."/>
            <person name="Gustafson E.A."/>
            <person name="Haerty W."/>
            <person name="Hahn M.W."/>
            <person name="Halligan D.L."/>
            <person name="Halpern A.L."/>
            <person name="Halter G.M."/>
            <person name="Han M.V."/>
            <person name="Heger A."/>
            <person name="Hillier L."/>
            <person name="Hinrichs A.S."/>
            <person name="Holmes I."/>
            <person name="Hoskins R.A."/>
            <person name="Hubisz M.J."/>
            <person name="Hultmark D."/>
            <person name="Huntley M.A."/>
            <person name="Jaffe D.B."/>
            <person name="Jagadeeshan S."/>
            <person name="Jeck W.R."/>
            <person name="Johnson J."/>
            <person name="Jones C.D."/>
            <person name="Jordan W.C."/>
            <person name="Karpen G.H."/>
            <person name="Kataoka E."/>
            <person name="Keightley P.D."/>
            <person name="Kheradpour P."/>
            <person name="Kirkness E.F."/>
            <person name="Koerich L.B."/>
            <person name="Kristiansen K."/>
            <person name="Kudrna D."/>
            <person name="Kulathinal R.J."/>
            <person name="Kumar S."/>
            <person name="Kwok R."/>
            <person name="Lander E."/>
            <person name="Langley C.H."/>
            <person name="Lapoint R."/>
            <person name="Lazzaro B.P."/>
            <person name="Lee S.J."/>
            <person name="Levesque L."/>
            <person name="Li R."/>
            <person name="Lin C.F."/>
            <person name="Lin M.F."/>
            <person name="Lindblad-Toh K."/>
            <person name="Llopart A."/>
            <person name="Long M."/>
            <person name="Low L."/>
            <person name="Lozovsky E."/>
            <person name="Lu J."/>
            <person name="Luo M."/>
            <person name="Machado C.A."/>
            <person name="Makalowski W."/>
            <person name="Marzo M."/>
            <person name="Matsuda M."/>
            <person name="Matzkin L."/>
            <person name="McAllister B."/>
            <person name="McBride C.S."/>
            <person name="McKernan B."/>
            <person name="McKernan K."/>
            <person name="Mendez-Lago M."/>
            <person name="Minx P."/>
            <person name="Mollenhauer M.U."/>
            <person name="Montooth K."/>
            <person name="Mount S.M."/>
            <person name="Mu X."/>
            <person name="Myers E."/>
            <person name="Negre B."/>
            <person name="Newfeld S."/>
            <person name="Nielsen R."/>
            <person name="Noor M.A."/>
            <person name="O'Grady P."/>
            <person name="Pachter L."/>
            <person name="Papaceit M."/>
            <person name="Parisi M.J."/>
            <person name="Parisi M."/>
            <person name="Parts L."/>
            <person name="Pedersen J.S."/>
            <person name="Pesole G."/>
            <person name="Phillippy A.M."/>
            <person name="Ponting C.P."/>
            <person name="Pop M."/>
            <person name="Porcelli D."/>
            <person name="Powell J.R."/>
            <person name="Prohaska S."/>
            <person name="Pruitt K."/>
            <person name="Puig M."/>
            <person name="Quesneville H."/>
            <person name="Ram K.R."/>
            <person name="Rand D."/>
            <person name="Rasmussen M.D."/>
            <person name="Reed L.K."/>
            <person name="Reenan R."/>
            <person name="Reily A."/>
            <person name="Remington K.A."/>
            <person name="Rieger T.T."/>
            <person name="Ritchie M.G."/>
            <person name="Robin C."/>
            <person name="Rogers Y.H."/>
            <person name="Rohde C."/>
            <person name="Rozas J."/>
            <person name="Rubenfield M.J."/>
            <person name="Ruiz A."/>
            <person name="Russo S."/>
            <person name="Salzberg S.L."/>
            <person name="Sanchez-Gracia A."/>
            <person name="Saranga D.J."/>
            <person name="Sato H."/>
            <person name="Schaeffer S.W."/>
            <person name="Schatz M.C."/>
            <person name="Schlenke T."/>
            <person name="Schwartz R."/>
            <person name="Segarra C."/>
            <person name="Singh R.S."/>
            <person name="Sirot L."/>
            <person name="Sirota M."/>
            <person name="Sisneros N.B."/>
            <person name="Smith C.D."/>
            <person name="Smith T.F."/>
            <person name="Spieth J."/>
            <person name="Stage D.E."/>
            <person name="Stark A."/>
            <person name="Stephan W."/>
            <person name="Strausberg R.L."/>
            <person name="Strempel S."/>
            <person name="Sturgill D."/>
            <person name="Sutton G."/>
            <person name="Sutton G.G."/>
            <person name="Tao W."/>
            <person name="Teichmann S."/>
            <person name="Tobari Y.N."/>
            <person name="Tomimura Y."/>
            <person name="Tsolas J.M."/>
            <person name="Valente V.L."/>
            <person name="Venter E."/>
            <person name="Venter J.C."/>
            <person name="Vicario S."/>
            <person name="Vieira F.G."/>
            <person name="Vilella A.J."/>
            <person name="Villasante A."/>
            <person name="Walenz B."/>
            <person name="Wang J."/>
            <person name="Wasserman M."/>
            <person name="Watts T."/>
            <person name="Wilson D."/>
            <person name="Wilson R.K."/>
            <person name="Wing R.A."/>
            <person name="Wolfner M.F."/>
            <person name="Wong A."/>
            <person name="Wong G.K."/>
            <person name="Wu C.I."/>
            <person name="Wu G."/>
            <person name="Yamamoto D."/>
            <person name="Yang H.P."/>
            <person name="Yang S.P."/>
            <person name="Yorke J.A."/>
            <person name="Yoshida K."/>
            <person name="Zdobnov E."/>
            <person name="Zhang P."/>
            <person name="Zhang Y."/>
            <person name="Zimin A.V."/>
            <person name="Baldwin J."/>
            <person name="Abdouelleil A."/>
            <person name="Abdulkadir J."/>
            <person name="Abebe A."/>
            <person name="Abera B."/>
            <person name="Abreu J."/>
            <person name="Acer S.C."/>
            <person name="Aftuck L."/>
            <person name="Alexander A."/>
            <person name="An P."/>
            <person name="Anderson E."/>
            <person name="Anderson S."/>
            <person name="Arachi H."/>
            <person name="Azer M."/>
            <person name="Bachantsang P."/>
            <person name="Barry A."/>
            <person name="Bayul T."/>
            <person name="Berlin A."/>
            <person name="Bessette D."/>
            <person name="Bloom T."/>
            <person name="Blye J."/>
            <person name="Boguslavskiy L."/>
            <person name="Bonnet C."/>
            <person name="Boukhgalter B."/>
            <person name="Bourzgui I."/>
            <person name="Brown A."/>
            <person name="Cahill P."/>
            <person name="Channer S."/>
            <person name="Cheshatsang Y."/>
            <person name="Chuda L."/>
            <person name="Citroen M."/>
            <person name="Collymore A."/>
            <person name="Cooke P."/>
            <person name="Costello M."/>
            <person name="D'Aco K."/>
            <person name="Daza R."/>
            <person name="De Haan G."/>
            <person name="DeGray S."/>
            <person name="DeMaso C."/>
            <person name="Dhargay N."/>
            <person name="Dooley K."/>
            <person name="Dooley E."/>
            <person name="Doricent M."/>
            <person name="Dorje P."/>
            <person name="Dorjee K."/>
            <person name="Dupes A."/>
            <person name="Elong R."/>
            <person name="Falk J."/>
            <person name="Farina A."/>
            <person name="Faro S."/>
            <person name="Ferguson D."/>
            <person name="Fisher S."/>
            <person name="Foley C.D."/>
            <person name="Franke A."/>
            <person name="Friedrich D."/>
            <person name="Gadbois L."/>
            <person name="Gearin G."/>
            <person name="Gearin C.R."/>
            <person name="Giannoukos G."/>
            <person name="Goode T."/>
            <person name="Graham J."/>
            <person name="Grandbois E."/>
            <person name="Grewal S."/>
            <person name="Gyaltsen K."/>
            <person name="Hafez N."/>
            <person name="Hagos B."/>
            <person name="Hall J."/>
            <person name="Henson C."/>
            <person name="Hollinger A."/>
            <person name="Honan T."/>
            <person name="Huard M.D."/>
            <person name="Hughes L."/>
            <person name="Hurhula B."/>
            <person name="Husby M.E."/>
            <person name="Kamat A."/>
            <person name="Kanga B."/>
            <person name="Kashin S."/>
            <person name="Khazanovich D."/>
            <person name="Kisner P."/>
            <person name="Lance K."/>
            <person name="Lara M."/>
            <person name="Lee W."/>
            <person name="Lennon N."/>
            <person name="Letendre F."/>
            <person name="LeVine R."/>
            <person name="Lipovsky A."/>
            <person name="Liu X."/>
            <person name="Liu J."/>
            <person name="Liu S."/>
            <person name="Lokyitsang T."/>
            <person name="Lokyitsang Y."/>
            <person name="Lubonja R."/>
            <person name="Lui A."/>
            <person name="MacDonald P."/>
            <person name="Magnisalis V."/>
            <person name="Maru K."/>
            <person name="Matthews C."/>
            <person name="McCusker W."/>
            <person name="McDonough S."/>
            <person name="Mehta T."/>
            <person name="Meldrim J."/>
            <person name="Meneus L."/>
            <person name="Mihai O."/>
            <person name="Mihalev A."/>
            <person name="Mihova T."/>
            <person name="Mittelman R."/>
            <person name="Mlenga V."/>
            <person name="Montmayeur A."/>
            <person name="Mulrain L."/>
            <person name="Navidi A."/>
            <person name="Naylor J."/>
            <person name="Negash T."/>
            <person name="Nguyen T."/>
            <person name="Nguyen N."/>
            <person name="Nicol R."/>
            <person name="Norbu C."/>
            <person name="Norbu N."/>
            <person name="Novod N."/>
            <person name="O'Neill B."/>
            <person name="Osman S."/>
            <person name="Markiewicz E."/>
            <person name="Oyono O.L."/>
            <person name="Patti C."/>
            <person name="Phunkhang P."/>
            <person name="Pierre F."/>
            <person name="Priest M."/>
            <person name="Raghuraman S."/>
            <person name="Rege F."/>
            <person name="Reyes R."/>
            <person name="Rise C."/>
            <person name="Rogov P."/>
            <person name="Ross K."/>
            <person name="Ryan E."/>
            <person name="Settipalli S."/>
            <person name="Shea T."/>
            <person name="Sherpa N."/>
            <person name="Shi L."/>
            <person name="Shih D."/>
            <person name="Sparrow T."/>
            <person name="Spaulding J."/>
            <person name="Stalker J."/>
            <person name="Stange-Thomann N."/>
            <person name="Stavropoulos S."/>
            <person name="Stone C."/>
            <person name="Strader C."/>
            <person name="Tesfaye S."/>
            <person name="Thomson T."/>
            <person name="Thoulutsang Y."/>
            <person name="Thoulutsang D."/>
            <person name="Topham K."/>
            <person name="Topping I."/>
            <person name="Tsamla T."/>
            <person name="Vassiliev H."/>
            <person name="Vo A."/>
            <person name="Wangchuk T."/>
            <person name="Wangdi T."/>
            <person name="Weiand M."/>
            <person name="Wilkinson J."/>
            <person name="Wilson A."/>
            <person name="Yadav S."/>
            <person name="Young G."/>
            <person name="Yu Q."/>
            <person name="Zembek L."/>
            <person name="Zhong D."/>
            <person name="Zimmer A."/>
            <person name="Zwirko Z."/>
            <person name="Jaffe D.B."/>
            <person name="Alvarez P."/>
            <person name="Brockman W."/>
            <person name="Butler J."/>
            <person name="Chin C."/>
            <person name="Gnerre S."/>
            <person name="Grabherr M."/>
            <person name="Kleber M."/>
            <person name="Mauceli E."/>
            <person name="MacCallum I."/>
        </authorList>
    </citation>
    <scope>NUCLEOTIDE SEQUENCE [LARGE SCALE GENOMIC DNA]</scope>
    <source>
        <strain evidence="6">Tucson 15081-1352.22</strain>
    </source>
</reference>
<dbReference type="OrthoDB" id="10038011at2759"/>
<dbReference type="InterPro" id="IPR025927">
    <property type="entry name" value="Znf_KANL2-like"/>
</dbReference>
<feature type="region of interest" description="Disordered" evidence="3">
    <location>
        <begin position="595"/>
        <end position="622"/>
    </location>
</feature>
<dbReference type="Proteomes" id="UP000009192">
    <property type="component" value="Unassembled WGS sequence"/>
</dbReference>
<name>B4KA35_DROMO</name>
<feature type="compositionally biased region" description="Pro residues" evidence="3">
    <location>
        <begin position="328"/>
        <end position="349"/>
    </location>
</feature>
<keyword evidence="6" id="KW-1185">Reference proteome</keyword>
<dbReference type="PANTHER" id="PTHR16198:SF2">
    <property type="entry name" value="INO80 COMPLEX SUBUNIT D"/>
    <property type="match status" value="1"/>
</dbReference>
<evidence type="ECO:0000256" key="3">
    <source>
        <dbReference type="SAM" id="MobiDB-lite"/>
    </source>
</evidence>
<dbReference type="InParanoid" id="B4KA35"/>
<feature type="non-terminal residue" evidence="5">
    <location>
        <position position="1"/>
    </location>
</feature>
<organism evidence="5 6">
    <name type="scientific">Drosophila mojavensis</name>
    <name type="common">Fruit fly</name>
    <dbReference type="NCBI Taxonomy" id="7230"/>
    <lineage>
        <taxon>Eukaryota</taxon>
        <taxon>Metazoa</taxon>
        <taxon>Ecdysozoa</taxon>
        <taxon>Arthropoda</taxon>
        <taxon>Hexapoda</taxon>
        <taxon>Insecta</taxon>
        <taxon>Pterygota</taxon>
        <taxon>Neoptera</taxon>
        <taxon>Endopterygota</taxon>
        <taxon>Diptera</taxon>
        <taxon>Brachycera</taxon>
        <taxon>Muscomorpha</taxon>
        <taxon>Ephydroidea</taxon>
        <taxon>Drosophilidae</taxon>
        <taxon>Drosophila</taxon>
    </lineage>
</organism>
<feature type="region of interest" description="Disordered" evidence="3">
    <location>
        <begin position="306"/>
        <end position="387"/>
    </location>
</feature>
<evidence type="ECO:0000313" key="6">
    <source>
        <dbReference type="Proteomes" id="UP000009192"/>
    </source>
</evidence>
<sequence length="1007" mass="105812">LWQTPLLLDTTQKQQHQQQQQQQQQSNIAVATALVSPPTSPASLPSPTANAPPTAAVTAMVSPIVVPLSAASAAMSPPKGGSLPPSKFHHTTLAQHLQKVECLKKKKSMPLACQNSNNNIVESLHKASTPFAVYNLTHPPPLTVFNTAATAASAAGAAIPASAAAAAKKHSADASDDNDLNEIPVNVIFRKPPELLAGAGAAAQTTPRPAAAMGQQQSAMMKLGAVAPLTPPTPPTPPSTPQLSNLCAPPATAAAAAMATVITPALTTGVAAAAPIASIQYEQTSSKVANSFVSQAAVPKRKAQAAAATGCRKVNKTNNKNAALATSAPPPARAPAPAPAPPPPPPPLPTTTVEQPATVASAAPASEPTSISTVSRRRKVPPPATKRNAVLLNENEPLEFDVPYCFQTRWFHAGQYLVEEPQSGLSNREERIALRKGVLRRQALQLLSTRSLQELPMRAARQRLQCVQNLLLKYGDHASQEQGIGVGNRCLVAACKQPTLSMAAHCERHIVNNTTQQLFQPCVAWRMDGVACQAPVFDVLHTLALCPAHSHLRHGIEVQSKVQKTQQRAKVVQQLPKPAPTPAVPGPVPAVTANAPVANKRKRKTNPNANPVGRPQKRAKKPDVVANTTLPALPPVSAVLQRKSSTTSLESIASNSQSSAMSHSALPPYTPAAPVMTMPQLSIIPPALAPLSDCQQQQQHQQQYPQMLLPKSETEQQTQQTQQLDANLLANANFKADEISQIVAQLAAASSELHHNNNNNNNLHFNNNNINMNSNNSNSVNYCSNNNSNSGSSSISCGFPSFNAAFGNAMSGQGQQVASHHANTALASTENLLSQHMFGICENSSAYASSEDTGLGGLSESELIGANDADDIALNGAHLLEEHDLVNVFDTLPEDAFNELFQSVQQAECEAMDRALEIADKNLKCLQQTIGNTAHDSAFLNDFLDVDDDLLVNAVMNSPNASDIDASTLFVDSSGGGNSSSNGAAGSSSNSCTPAASVADIRGLVQT</sequence>
<dbReference type="FunCoup" id="B4KA35">
    <property type="interactions" value="390"/>
</dbReference>
<feature type="compositionally biased region" description="Low complexity" evidence="3">
    <location>
        <begin position="316"/>
        <end position="327"/>
    </location>
</feature>
<dbReference type="Pfam" id="PF13891">
    <property type="entry name" value="zf-C3HC3H_KANSL2"/>
    <property type="match status" value="1"/>
</dbReference>
<dbReference type="HOGENOM" id="CLU_267786_0_0_1"/>
<evidence type="ECO:0000259" key="4">
    <source>
        <dbReference type="Pfam" id="PF13891"/>
    </source>
</evidence>
<feature type="region of interest" description="Disordered" evidence="3">
    <location>
        <begin position="226"/>
        <end position="245"/>
    </location>
</feature>